<reference evidence="2 3" key="1">
    <citation type="submission" date="2024-07" db="EMBL/GenBank/DDBJ databases">
        <title>A survey of Mimosa microsymbionts across Brazilian biomes reveals a high diversity of Paraburkholderia nodulating endemic species, but also that Cupriavidus is common as a symbiont of widespread species.</title>
        <authorList>
            <person name="Rouws L."/>
            <person name="Barauna A."/>
            <person name="Beukes C."/>
            <person name="Rouws J.R.C."/>
            <person name="De Faria S.M."/>
            <person name="Gross E."/>
            <person name="Bueno Dos Reis Junior F."/>
            <person name="Simon M.F."/>
            <person name="Maluk M."/>
            <person name="Odee D.W."/>
            <person name="Kenicer G."/>
            <person name="Young J.P.W."/>
            <person name="Reis V.M."/>
            <person name="Zilli J."/>
            <person name="James E.K."/>
        </authorList>
    </citation>
    <scope>NUCLEOTIDE SEQUENCE [LARGE SCALE GENOMIC DNA]</scope>
    <source>
        <strain evidence="2 3">BR14375</strain>
    </source>
</reference>
<evidence type="ECO:0000313" key="2">
    <source>
        <dbReference type="EMBL" id="MEX3752763.1"/>
    </source>
</evidence>
<name>A0ABV3WHP9_9BURK</name>
<dbReference type="Proteomes" id="UP001558535">
    <property type="component" value="Unassembled WGS sequence"/>
</dbReference>
<dbReference type="EMBL" id="JBFPKE010000009">
    <property type="protein sequence ID" value="MEX3752763.1"/>
    <property type="molecule type" value="Genomic_DNA"/>
</dbReference>
<gene>
    <name evidence="2" type="ORF">AB3X84_22480</name>
</gene>
<protein>
    <submittedName>
        <fullName evidence="2">Uncharacterized protein</fullName>
    </submittedName>
</protein>
<organism evidence="2 3">
    <name type="scientific">Paraburkholderia phenoliruptrix</name>
    <dbReference type="NCBI Taxonomy" id="252970"/>
    <lineage>
        <taxon>Bacteria</taxon>
        <taxon>Pseudomonadati</taxon>
        <taxon>Pseudomonadota</taxon>
        <taxon>Betaproteobacteria</taxon>
        <taxon>Burkholderiales</taxon>
        <taxon>Burkholderiaceae</taxon>
        <taxon>Paraburkholderia</taxon>
    </lineage>
</organism>
<evidence type="ECO:0000256" key="1">
    <source>
        <dbReference type="SAM" id="MobiDB-lite"/>
    </source>
</evidence>
<proteinExistence type="predicted"/>
<keyword evidence="3" id="KW-1185">Reference proteome</keyword>
<feature type="compositionally biased region" description="Basic and acidic residues" evidence="1">
    <location>
        <begin position="308"/>
        <end position="321"/>
    </location>
</feature>
<comment type="caution">
    <text evidence="2">The sequence shown here is derived from an EMBL/GenBank/DDBJ whole genome shotgun (WGS) entry which is preliminary data.</text>
</comment>
<sequence length="336" mass="37471">MDIDQLCRTVRTPAELRNLPGYVAKVNPAQVGLRRVIWPYGFPSETHCALTNCGTPHKVGVIIELEDGTVSNIGHVCGADKDKFSSKFTLEMLKLSESRRRDAMLPVLLDRLALEGTERQVRAAYHEAVKWVSRVEAFATVCPEADRELRRRINGGATLAVADIVERSESEISDMIASGQARNRADARYKEIEKGVIRGSGALSLTEQRISSLWRRADALLAADPQAVDIAVLQKLFNESVHLPEDARRVLEECDAARVFFTPANFALMVLLPMAQKGRDALNALTIDKLDSATMRPVSRQASDNDEGDRPLNKKQRDIQRKTEAIQRAALRMMKR</sequence>
<evidence type="ECO:0000313" key="3">
    <source>
        <dbReference type="Proteomes" id="UP001558535"/>
    </source>
</evidence>
<accession>A0ABV3WHP9</accession>
<feature type="region of interest" description="Disordered" evidence="1">
    <location>
        <begin position="295"/>
        <end position="321"/>
    </location>
</feature>
<dbReference type="RefSeq" id="WP_310110574.1">
    <property type="nucleotide sequence ID" value="NZ_CP168531.1"/>
</dbReference>